<dbReference type="GeneID" id="63764380"/>
<evidence type="ECO:0000256" key="3">
    <source>
        <dbReference type="SAM" id="SignalP"/>
    </source>
</evidence>
<evidence type="ECO:0000256" key="2">
    <source>
        <dbReference type="SAM" id="Phobius"/>
    </source>
</evidence>
<organism evidence="4 5">
    <name type="scientific">Aspergillus sydowii CBS 593.65</name>
    <dbReference type="NCBI Taxonomy" id="1036612"/>
    <lineage>
        <taxon>Eukaryota</taxon>
        <taxon>Fungi</taxon>
        <taxon>Dikarya</taxon>
        <taxon>Ascomycota</taxon>
        <taxon>Pezizomycotina</taxon>
        <taxon>Eurotiomycetes</taxon>
        <taxon>Eurotiomycetidae</taxon>
        <taxon>Eurotiales</taxon>
        <taxon>Aspergillaceae</taxon>
        <taxon>Aspergillus</taxon>
        <taxon>Aspergillus subgen. Nidulantes</taxon>
    </lineage>
</organism>
<proteinExistence type="predicted"/>
<evidence type="ECO:0008006" key="6">
    <source>
        <dbReference type="Google" id="ProtNLM"/>
    </source>
</evidence>
<feature type="compositionally biased region" description="Polar residues" evidence="1">
    <location>
        <begin position="423"/>
        <end position="432"/>
    </location>
</feature>
<dbReference type="Proteomes" id="UP000184356">
    <property type="component" value="Unassembled WGS sequence"/>
</dbReference>
<keyword evidence="5" id="KW-1185">Reference proteome</keyword>
<dbReference type="CDD" id="cd12087">
    <property type="entry name" value="TM_EGFR-like"/>
    <property type="match status" value="1"/>
</dbReference>
<evidence type="ECO:0000256" key="1">
    <source>
        <dbReference type="SAM" id="MobiDB-lite"/>
    </source>
</evidence>
<evidence type="ECO:0000313" key="5">
    <source>
        <dbReference type="Proteomes" id="UP000184356"/>
    </source>
</evidence>
<name>A0A1L9T0C0_9EURO</name>
<keyword evidence="2" id="KW-0812">Transmembrane</keyword>
<feature type="region of interest" description="Disordered" evidence="1">
    <location>
        <begin position="410"/>
        <end position="452"/>
    </location>
</feature>
<feature type="chain" id="PRO_5012250978" description="Receptor L-domain domain-containing protein" evidence="3">
    <location>
        <begin position="20"/>
        <end position="452"/>
    </location>
</feature>
<reference evidence="5" key="1">
    <citation type="journal article" date="2017" name="Genome Biol.">
        <title>Comparative genomics reveals high biological diversity and specific adaptations in the industrially and medically important fungal genus Aspergillus.</title>
        <authorList>
            <person name="de Vries R.P."/>
            <person name="Riley R."/>
            <person name="Wiebenga A."/>
            <person name="Aguilar-Osorio G."/>
            <person name="Amillis S."/>
            <person name="Uchima C.A."/>
            <person name="Anderluh G."/>
            <person name="Asadollahi M."/>
            <person name="Askin M."/>
            <person name="Barry K."/>
            <person name="Battaglia E."/>
            <person name="Bayram O."/>
            <person name="Benocci T."/>
            <person name="Braus-Stromeyer S.A."/>
            <person name="Caldana C."/>
            <person name="Canovas D."/>
            <person name="Cerqueira G.C."/>
            <person name="Chen F."/>
            <person name="Chen W."/>
            <person name="Choi C."/>
            <person name="Clum A."/>
            <person name="Dos Santos R.A."/>
            <person name="Damasio A.R."/>
            <person name="Diallinas G."/>
            <person name="Emri T."/>
            <person name="Fekete E."/>
            <person name="Flipphi M."/>
            <person name="Freyberg S."/>
            <person name="Gallo A."/>
            <person name="Gournas C."/>
            <person name="Habgood R."/>
            <person name="Hainaut M."/>
            <person name="Harispe M.L."/>
            <person name="Henrissat B."/>
            <person name="Hilden K.S."/>
            <person name="Hope R."/>
            <person name="Hossain A."/>
            <person name="Karabika E."/>
            <person name="Karaffa L."/>
            <person name="Karanyi Z."/>
            <person name="Krasevec N."/>
            <person name="Kuo A."/>
            <person name="Kusch H."/>
            <person name="LaButti K."/>
            <person name="Lagendijk E.L."/>
            <person name="Lapidus A."/>
            <person name="Levasseur A."/>
            <person name="Lindquist E."/>
            <person name="Lipzen A."/>
            <person name="Logrieco A.F."/>
            <person name="MacCabe A."/>
            <person name="Maekelae M.R."/>
            <person name="Malavazi I."/>
            <person name="Melin P."/>
            <person name="Meyer V."/>
            <person name="Mielnichuk N."/>
            <person name="Miskei M."/>
            <person name="Molnar A.P."/>
            <person name="Mule G."/>
            <person name="Ngan C.Y."/>
            <person name="Orejas M."/>
            <person name="Orosz E."/>
            <person name="Ouedraogo J.P."/>
            <person name="Overkamp K.M."/>
            <person name="Park H.-S."/>
            <person name="Perrone G."/>
            <person name="Piumi F."/>
            <person name="Punt P.J."/>
            <person name="Ram A.F."/>
            <person name="Ramon A."/>
            <person name="Rauscher S."/>
            <person name="Record E."/>
            <person name="Riano-Pachon D.M."/>
            <person name="Robert V."/>
            <person name="Roehrig J."/>
            <person name="Ruller R."/>
            <person name="Salamov A."/>
            <person name="Salih N.S."/>
            <person name="Samson R.A."/>
            <person name="Sandor E."/>
            <person name="Sanguinetti M."/>
            <person name="Schuetze T."/>
            <person name="Sepcic K."/>
            <person name="Shelest E."/>
            <person name="Sherlock G."/>
            <person name="Sophianopoulou V."/>
            <person name="Squina F.M."/>
            <person name="Sun H."/>
            <person name="Susca A."/>
            <person name="Todd R.B."/>
            <person name="Tsang A."/>
            <person name="Unkles S.E."/>
            <person name="van de Wiele N."/>
            <person name="van Rossen-Uffink D."/>
            <person name="Oliveira J.V."/>
            <person name="Vesth T.C."/>
            <person name="Visser J."/>
            <person name="Yu J.-H."/>
            <person name="Zhou M."/>
            <person name="Andersen M.R."/>
            <person name="Archer D.B."/>
            <person name="Baker S.E."/>
            <person name="Benoit I."/>
            <person name="Brakhage A.A."/>
            <person name="Braus G.H."/>
            <person name="Fischer R."/>
            <person name="Frisvad J.C."/>
            <person name="Goldman G.H."/>
            <person name="Houbraken J."/>
            <person name="Oakley B."/>
            <person name="Pocsi I."/>
            <person name="Scazzocchio C."/>
            <person name="Seiboth B."/>
            <person name="vanKuyk P.A."/>
            <person name="Wortman J."/>
            <person name="Dyer P.S."/>
            <person name="Grigoriev I.V."/>
        </authorList>
    </citation>
    <scope>NUCLEOTIDE SEQUENCE [LARGE SCALE GENOMIC DNA]</scope>
    <source>
        <strain evidence="5">CBS 593.65</strain>
    </source>
</reference>
<feature type="signal peptide" evidence="3">
    <location>
        <begin position="1"/>
        <end position="19"/>
    </location>
</feature>
<dbReference type="EMBL" id="KV878599">
    <property type="protein sequence ID" value="OJJ52868.1"/>
    <property type="molecule type" value="Genomic_DNA"/>
</dbReference>
<dbReference type="AlphaFoldDB" id="A0A1L9T0C0"/>
<sequence>MNKRLLLALASGLLPTATAQVCTPEPLYGEIYSYEIDNQSALDTLARECTNINGSVSITYNYTGSVYLPNIRSIDGDLIWYPESLDVSWGRLSKSAEDAISQKESISVPDLENLGGDLQFRSPHIFRNISAPKLNAVEGFLSIDYAYDVDLRSLRNAEQVHIYGNLSSLRLDSLEEVHHDLSICTTDGCDSTAPSPSSIELFLLSLKSAGSISLQGRIPSLTLPKLTSVGPNLLSIESPPTSFDLTTEGGSPLDLSFPELDTVDGVMKLEGSIGSLSMPKMIDTNMTLAVEALDPLAIDLPLRRIRELELRGNISSVNLPNLRRAADGIYIYSDMDLDCETVKSKIFPNVSLSNGSLTCRVLESGKEKSKSDSLSTSAKVGVSVGCGLAGIVLLSLIPVYFIRRHNKKKSKLKAVSEVELTPPTYQAAQQDRPSPPEYSPGGDGHGASPRET</sequence>
<dbReference type="RefSeq" id="XP_040696674.1">
    <property type="nucleotide sequence ID" value="XM_040848307.1"/>
</dbReference>
<dbReference type="STRING" id="1036612.A0A1L9T0C0"/>
<keyword evidence="2" id="KW-0472">Membrane</keyword>
<keyword evidence="3" id="KW-0732">Signal</keyword>
<dbReference type="OrthoDB" id="536881at2759"/>
<dbReference type="VEuPathDB" id="FungiDB:ASPSYDRAFT_51551"/>
<feature type="transmembrane region" description="Helical" evidence="2">
    <location>
        <begin position="380"/>
        <end position="402"/>
    </location>
</feature>
<evidence type="ECO:0000313" key="4">
    <source>
        <dbReference type="EMBL" id="OJJ52868.1"/>
    </source>
</evidence>
<accession>A0A1L9T0C0</accession>
<gene>
    <name evidence="4" type="ORF">ASPSYDRAFT_51551</name>
</gene>
<protein>
    <recommendedName>
        <fullName evidence="6">Receptor L-domain domain-containing protein</fullName>
    </recommendedName>
</protein>
<keyword evidence="2" id="KW-1133">Transmembrane helix</keyword>